<accession>A0A1F6GSM6</accession>
<dbReference type="Pfam" id="PF02597">
    <property type="entry name" value="ThiS"/>
    <property type="match status" value="1"/>
</dbReference>
<organism evidence="1 2">
    <name type="scientific">Candidatus Lambdaproteobacteria bacterium RIFOXYD2_FULL_56_26</name>
    <dbReference type="NCBI Taxonomy" id="1817773"/>
    <lineage>
        <taxon>Bacteria</taxon>
        <taxon>Pseudomonadati</taxon>
        <taxon>Pseudomonadota</taxon>
        <taxon>Candidatus Lambdaproteobacteria</taxon>
    </lineage>
</organism>
<dbReference type="InterPro" id="IPR016155">
    <property type="entry name" value="Mopterin_synth/thiamin_S_b"/>
</dbReference>
<dbReference type="Proteomes" id="UP000177583">
    <property type="component" value="Unassembled WGS sequence"/>
</dbReference>
<evidence type="ECO:0000313" key="2">
    <source>
        <dbReference type="Proteomes" id="UP000177583"/>
    </source>
</evidence>
<dbReference type="SUPFAM" id="SSF54285">
    <property type="entry name" value="MoaD/ThiS"/>
    <property type="match status" value="1"/>
</dbReference>
<dbReference type="Gene3D" id="3.10.20.30">
    <property type="match status" value="1"/>
</dbReference>
<proteinExistence type="predicted"/>
<comment type="caution">
    <text evidence="1">The sequence shown here is derived from an EMBL/GenBank/DDBJ whole genome shotgun (WGS) entry which is preliminary data.</text>
</comment>
<dbReference type="AlphaFoldDB" id="A0A1F6GSM6"/>
<evidence type="ECO:0008006" key="3">
    <source>
        <dbReference type="Google" id="ProtNLM"/>
    </source>
</evidence>
<evidence type="ECO:0000313" key="1">
    <source>
        <dbReference type="EMBL" id="OGH01137.1"/>
    </source>
</evidence>
<gene>
    <name evidence="1" type="ORF">A2557_02790</name>
</gene>
<sequence>MKVRLFAFAGLRELLGQENLVLDLPVSAKVEDAIEFLTHGYEGVRALAPSLRAAINQEYAERDQLLFENCELALFPPVGGG</sequence>
<dbReference type="CDD" id="cd00754">
    <property type="entry name" value="Ubl_MoaD"/>
    <property type="match status" value="1"/>
</dbReference>
<name>A0A1F6GSM6_9PROT</name>
<reference evidence="1 2" key="1">
    <citation type="journal article" date="2016" name="Nat. Commun.">
        <title>Thousands of microbial genomes shed light on interconnected biogeochemical processes in an aquifer system.</title>
        <authorList>
            <person name="Anantharaman K."/>
            <person name="Brown C.T."/>
            <person name="Hug L.A."/>
            <person name="Sharon I."/>
            <person name="Castelle C.J."/>
            <person name="Probst A.J."/>
            <person name="Thomas B.C."/>
            <person name="Singh A."/>
            <person name="Wilkins M.J."/>
            <person name="Karaoz U."/>
            <person name="Brodie E.L."/>
            <person name="Williams K.H."/>
            <person name="Hubbard S.S."/>
            <person name="Banfield J.F."/>
        </authorList>
    </citation>
    <scope>NUCLEOTIDE SEQUENCE [LARGE SCALE GENOMIC DNA]</scope>
</reference>
<dbReference type="InterPro" id="IPR003749">
    <property type="entry name" value="ThiS/MoaD-like"/>
</dbReference>
<dbReference type="InterPro" id="IPR012675">
    <property type="entry name" value="Beta-grasp_dom_sf"/>
</dbReference>
<dbReference type="EMBL" id="MFNF01000039">
    <property type="protein sequence ID" value="OGH01137.1"/>
    <property type="molecule type" value="Genomic_DNA"/>
</dbReference>
<protein>
    <recommendedName>
        <fullName evidence="3">Molybdopterin converting factor subunit 1</fullName>
    </recommendedName>
</protein>